<keyword evidence="1" id="KW-0175">Coiled coil</keyword>
<dbReference type="RefSeq" id="WP_232433267.1">
    <property type="nucleotide sequence ID" value="NZ_JARQZE010000001.1"/>
</dbReference>
<dbReference type="InterPro" id="IPR046634">
    <property type="entry name" value="DUF6746"/>
</dbReference>
<reference evidence="4" key="1">
    <citation type="journal article" date="2019" name="Int. J. Syst. Evol. Microbiol.">
        <title>The Global Catalogue of Microorganisms (GCM) 10K type strain sequencing project: providing services to taxonomists for standard genome sequencing and annotation.</title>
        <authorList>
            <consortium name="The Broad Institute Genomics Platform"/>
            <consortium name="The Broad Institute Genome Sequencing Center for Infectious Disease"/>
            <person name="Wu L."/>
            <person name="Ma J."/>
        </authorList>
    </citation>
    <scope>NUCLEOTIDE SEQUENCE [LARGE SCALE GENOMIC DNA]</scope>
    <source>
        <strain evidence="4">CCUG 48884</strain>
    </source>
</reference>
<organism evidence="3 4">
    <name type="scientific">Thauera mechernichensis</name>
    <dbReference type="NCBI Taxonomy" id="82788"/>
    <lineage>
        <taxon>Bacteria</taxon>
        <taxon>Pseudomonadati</taxon>
        <taxon>Pseudomonadota</taxon>
        <taxon>Betaproteobacteria</taxon>
        <taxon>Rhodocyclales</taxon>
        <taxon>Zoogloeaceae</taxon>
        <taxon>Thauera</taxon>
    </lineage>
</organism>
<keyword evidence="4" id="KW-1185">Reference proteome</keyword>
<evidence type="ECO:0000256" key="2">
    <source>
        <dbReference type="SAM" id="SignalP"/>
    </source>
</evidence>
<dbReference type="EMBL" id="JBHTMC010000001">
    <property type="protein sequence ID" value="MFD1262070.1"/>
    <property type="molecule type" value="Genomic_DNA"/>
</dbReference>
<proteinExistence type="predicted"/>
<evidence type="ECO:0000256" key="1">
    <source>
        <dbReference type="SAM" id="Coils"/>
    </source>
</evidence>
<dbReference type="Proteomes" id="UP001597158">
    <property type="component" value="Unassembled WGS sequence"/>
</dbReference>
<feature type="coiled-coil region" evidence="1">
    <location>
        <begin position="76"/>
        <end position="103"/>
    </location>
</feature>
<comment type="caution">
    <text evidence="3">The sequence shown here is derived from an EMBL/GenBank/DDBJ whole genome shotgun (WGS) entry which is preliminary data.</text>
</comment>
<gene>
    <name evidence="3" type="ORF">ACFQ4M_00650</name>
</gene>
<feature type="signal peptide" evidence="2">
    <location>
        <begin position="1"/>
        <end position="21"/>
    </location>
</feature>
<sequence>MKKMILAAVLTLGTLATPAWASGPGEKYAHFEAKPSETLDQAVANFSEYNTKLQAILDGAVSDGDMADVHQLTYTLETALAKMNEEMGKLAETLEEVHQASEKLDREGVIKHGKAYLETSRKVVK</sequence>
<feature type="chain" id="PRO_5045890222" evidence="2">
    <location>
        <begin position="22"/>
        <end position="125"/>
    </location>
</feature>
<evidence type="ECO:0000313" key="3">
    <source>
        <dbReference type="EMBL" id="MFD1262070.1"/>
    </source>
</evidence>
<dbReference type="Pfam" id="PF20531">
    <property type="entry name" value="DUF6746"/>
    <property type="match status" value="1"/>
</dbReference>
<accession>A0ABW3WA40</accession>
<name>A0ABW3WA40_9RHOO</name>
<evidence type="ECO:0000313" key="4">
    <source>
        <dbReference type="Proteomes" id="UP001597158"/>
    </source>
</evidence>
<protein>
    <submittedName>
        <fullName evidence="3">DUF6746 family protein</fullName>
    </submittedName>
</protein>
<keyword evidence="2" id="KW-0732">Signal</keyword>